<gene>
    <name evidence="1" type="ORF">PSAL_020750</name>
</gene>
<keyword evidence="2" id="KW-1185">Reference proteome</keyword>
<proteinExistence type="predicted"/>
<organism evidence="1 2">
    <name type="scientific">Pseudooceanicola algae</name>
    <dbReference type="NCBI Taxonomy" id="1537215"/>
    <lineage>
        <taxon>Bacteria</taxon>
        <taxon>Pseudomonadati</taxon>
        <taxon>Pseudomonadota</taxon>
        <taxon>Alphaproteobacteria</taxon>
        <taxon>Rhodobacterales</taxon>
        <taxon>Paracoccaceae</taxon>
        <taxon>Pseudooceanicola</taxon>
    </lineage>
</organism>
<dbReference type="Proteomes" id="UP000283786">
    <property type="component" value="Chromosome"/>
</dbReference>
<accession>A0A418SL80</accession>
<name>A0A418SL80_9RHOB</name>
<dbReference type="OrthoDB" id="7858246at2"/>
<dbReference type="KEGG" id="palw:PSAL_020750"/>
<reference evidence="1 2" key="1">
    <citation type="submission" date="2020-08" db="EMBL/GenBank/DDBJ databases">
        <title>Genome sequence of Rhodobacteraceae bacterium Lw-13e.</title>
        <authorList>
            <person name="Poehlein A."/>
            <person name="Wolter L."/>
            <person name="Daniel R."/>
            <person name="Brinkhoff T."/>
        </authorList>
    </citation>
    <scope>NUCLEOTIDE SEQUENCE [LARGE SCALE GENOMIC DNA]</scope>
    <source>
        <strain evidence="1 2">Lw-13e</strain>
    </source>
</reference>
<evidence type="ECO:0000313" key="2">
    <source>
        <dbReference type="Proteomes" id="UP000283786"/>
    </source>
</evidence>
<dbReference type="AlphaFoldDB" id="A0A418SL80"/>
<dbReference type="EMBL" id="CP060436">
    <property type="protein sequence ID" value="QPM90833.1"/>
    <property type="molecule type" value="Genomic_DNA"/>
</dbReference>
<evidence type="ECO:0000313" key="1">
    <source>
        <dbReference type="EMBL" id="QPM90833.1"/>
    </source>
</evidence>
<protein>
    <submittedName>
        <fullName evidence="1">Uncharacterized protein</fullName>
    </submittedName>
</protein>
<sequence length="189" mass="21047">MSQTLSPEEIAAMVDQKMRDMNPYQELLNNPDPARSLAAMEIMLGTGDESLVRMALEYGILSPNPTVKRVAFETYLQTGPIFSIRFDGSKVEDGDFPRIVRDLWNGTLDADMVGYWRIPVGQYYEVKRCYGVAGDSEENCFVTVNSDGIFLTPYYMNGRAIVADDGSLSGTANLQNVHEPLPFTISLID</sequence>